<evidence type="ECO:0000313" key="3">
    <source>
        <dbReference type="Proteomes" id="UP001150925"/>
    </source>
</evidence>
<dbReference type="GO" id="GO:0005634">
    <property type="term" value="C:nucleus"/>
    <property type="evidence" value="ECO:0007669"/>
    <property type="project" value="TreeGrafter"/>
</dbReference>
<dbReference type="OrthoDB" id="286814at2759"/>
<feature type="region of interest" description="Disordered" evidence="1">
    <location>
        <begin position="351"/>
        <end position="425"/>
    </location>
</feature>
<feature type="region of interest" description="Disordered" evidence="1">
    <location>
        <begin position="117"/>
        <end position="143"/>
    </location>
</feature>
<name>A0A9W8AWW6_9FUNG</name>
<dbReference type="PANTHER" id="PTHR15615:SF36">
    <property type="entry name" value="PHO85 CYCLIN-5"/>
    <property type="match status" value="1"/>
</dbReference>
<dbReference type="Pfam" id="PF08613">
    <property type="entry name" value="Cyclin"/>
    <property type="match status" value="1"/>
</dbReference>
<dbReference type="GO" id="GO:0016538">
    <property type="term" value="F:cyclin-dependent protein serine/threonine kinase regulator activity"/>
    <property type="evidence" value="ECO:0007669"/>
    <property type="project" value="TreeGrafter"/>
</dbReference>
<reference evidence="2" key="1">
    <citation type="submission" date="2022-07" db="EMBL/GenBank/DDBJ databases">
        <title>Phylogenomic reconstructions and comparative analyses of Kickxellomycotina fungi.</title>
        <authorList>
            <person name="Reynolds N.K."/>
            <person name="Stajich J.E."/>
            <person name="Barry K."/>
            <person name="Grigoriev I.V."/>
            <person name="Crous P."/>
            <person name="Smith M.E."/>
        </authorList>
    </citation>
    <scope>NUCLEOTIDE SEQUENCE</scope>
    <source>
        <strain evidence="2">RSA 1196</strain>
    </source>
</reference>
<dbReference type="InterPro" id="IPR013922">
    <property type="entry name" value="Cyclin_PHO80-like"/>
</dbReference>
<gene>
    <name evidence="2" type="primary">PCL5</name>
    <name evidence="2" type="ORF">IWQ62_002065</name>
</gene>
<evidence type="ECO:0000313" key="2">
    <source>
        <dbReference type="EMBL" id="KAJ1967093.1"/>
    </source>
</evidence>
<feature type="compositionally biased region" description="Polar residues" evidence="1">
    <location>
        <begin position="389"/>
        <end position="409"/>
    </location>
</feature>
<dbReference type="GO" id="GO:0019901">
    <property type="term" value="F:protein kinase binding"/>
    <property type="evidence" value="ECO:0007669"/>
    <property type="project" value="InterPro"/>
</dbReference>
<dbReference type="AlphaFoldDB" id="A0A9W8AWW6"/>
<proteinExistence type="predicted"/>
<protein>
    <submittedName>
        <fullName evidence="2">PHO85 cyclin-5</fullName>
    </submittedName>
</protein>
<sequence>MDSACTFINSNRRLHAQSLLSLNTGLGCVGGESNIITQTCEVSKLAFTVSKSRVQPSAVATPISPLYPNRTAATSALSAPVPSAAGTLPIPQSLSSSIPVTSVPVGPVLGKRKLCSAETQRDGSADAPSAKRPASADQVRGRGVQVPQNNVETELVYDAICRLINVIWPMHSSSVHTQLCSLRHFIKETHCRSRLPLQILKLALFLLYRAKHALQQHRLVNHQEACVSQAESTPSTQASANHSKFNLDDVPLTPSLYTLSTPPASPEANVGSGHAIKRRAQPSLPQIVVSQASDALKASAAFPTPMATPKPVTPLDLTDSEQTSLAMAAVHALTQCTSVGTVPETLSALEQSGLSPTGNSGSPSGQIHQRKPTLSASASINGTPVACTSARSQSVPPTSSTASTGNANLSTSPTTTTGGSKGDPTRCGRRMYLAAMIAASKFYMDKTYSNKAWSRISTLKVSEVNHLEIAFMHLVNFDLHIDPVVFERWSYLFMVQLRLEKEPLGSSPKATHQKAIVNAIIMSLSLMGRTHISHLRQLCRRPQAAAQPQPTAPKPPCQDARPTETTAPGSTMNQLASSLYMEFFKCHPAPSFSAQHPDPLSHVSLCHYLQDYLRYLSQLVSAPWPPAAMLAVAGQKI</sequence>
<dbReference type="Gene3D" id="1.10.472.10">
    <property type="entry name" value="Cyclin-like"/>
    <property type="match status" value="1"/>
</dbReference>
<keyword evidence="3" id="KW-1185">Reference proteome</keyword>
<feature type="region of interest" description="Disordered" evidence="1">
    <location>
        <begin position="542"/>
        <end position="571"/>
    </location>
</feature>
<feature type="compositionally biased region" description="Polar residues" evidence="1">
    <location>
        <begin position="351"/>
        <end position="382"/>
    </location>
</feature>
<dbReference type="Proteomes" id="UP001150925">
    <property type="component" value="Unassembled WGS sequence"/>
</dbReference>
<organism evidence="2 3">
    <name type="scientific">Dispira parvispora</name>
    <dbReference type="NCBI Taxonomy" id="1520584"/>
    <lineage>
        <taxon>Eukaryota</taxon>
        <taxon>Fungi</taxon>
        <taxon>Fungi incertae sedis</taxon>
        <taxon>Zoopagomycota</taxon>
        <taxon>Kickxellomycotina</taxon>
        <taxon>Dimargaritomycetes</taxon>
        <taxon>Dimargaritales</taxon>
        <taxon>Dimargaritaceae</taxon>
        <taxon>Dispira</taxon>
    </lineage>
</organism>
<accession>A0A9W8AWW6</accession>
<dbReference type="GO" id="GO:0000307">
    <property type="term" value="C:cyclin-dependent protein kinase holoenzyme complex"/>
    <property type="evidence" value="ECO:0007669"/>
    <property type="project" value="TreeGrafter"/>
</dbReference>
<dbReference type="EMBL" id="JANBPY010000396">
    <property type="protein sequence ID" value="KAJ1967093.1"/>
    <property type="molecule type" value="Genomic_DNA"/>
</dbReference>
<dbReference type="PANTHER" id="PTHR15615">
    <property type="match status" value="1"/>
</dbReference>
<evidence type="ECO:0000256" key="1">
    <source>
        <dbReference type="SAM" id="MobiDB-lite"/>
    </source>
</evidence>
<comment type="caution">
    <text evidence="2">The sequence shown here is derived from an EMBL/GenBank/DDBJ whole genome shotgun (WGS) entry which is preliminary data.</text>
</comment>